<dbReference type="EC" id="3.1.-.-" evidence="8"/>
<keyword evidence="4 8" id="KW-0479">Metal-binding</keyword>
<keyword evidence="3 8" id="KW-0540">Nuclease</keyword>
<keyword evidence="10" id="KW-1185">Reference proteome</keyword>
<dbReference type="InterPro" id="IPR002036">
    <property type="entry name" value="YbeY"/>
</dbReference>
<dbReference type="GO" id="GO:0008270">
    <property type="term" value="F:zinc ion binding"/>
    <property type="evidence" value="ECO:0007669"/>
    <property type="project" value="UniProtKB-UniRule"/>
</dbReference>
<dbReference type="PANTHER" id="PTHR46986:SF1">
    <property type="entry name" value="ENDORIBONUCLEASE YBEY, CHLOROPLASTIC"/>
    <property type="match status" value="1"/>
</dbReference>
<dbReference type="GO" id="GO:0006364">
    <property type="term" value="P:rRNA processing"/>
    <property type="evidence" value="ECO:0007669"/>
    <property type="project" value="UniProtKB-UniRule"/>
</dbReference>
<dbReference type="PROSITE" id="PS01306">
    <property type="entry name" value="UPF0054"/>
    <property type="match status" value="1"/>
</dbReference>
<accession>A0A5Q0BN08</accession>
<dbReference type="InterPro" id="IPR023091">
    <property type="entry name" value="MetalPrtase_cat_dom_sf_prd"/>
</dbReference>
<dbReference type="SUPFAM" id="SSF55486">
    <property type="entry name" value="Metalloproteases ('zincins'), catalytic domain"/>
    <property type="match status" value="1"/>
</dbReference>
<evidence type="ECO:0000313" key="10">
    <source>
        <dbReference type="Proteomes" id="UP000325755"/>
    </source>
</evidence>
<evidence type="ECO:0000256" key="6">
    <source>
        <dbReference type="ARBA" id="ARBA00022801"/>
    </source>
</evidence>
<sequence>MIDVEFQNACSGAQQLPSEADIAGWTRAAVSGLSDAELVVRVVDEAESAELNGMFRNKPVPTNVLSFPFEAPPGIDSVILGDVAICAAVVEREAREQRKTLAAHWAHMVVHGVLHLQGYDHIEPADADRMESAEIQIMHTLGFANPYEEVL</sequence>
<comment type="cofactor">
    <cofactor evidence="8">
        <name>Zn(2+)</name>
        <dbReference type="ChEBI" id="CHEBI:29105"/>
    </cofactor>
    <text evidence="8">Binds 1 zinc ion.</text>
</comment>
<dbReference type="Gene3D" id="3.40.390.30">
    <property type="entry name" value="Metalloproteases ('zincins'), catalytic domain"/>
    <property type="match status" value="1"/>
</dbReference>
<evidence type="ECO:0000256" key="2">
    <source>
        <dbReference type="ARBA" id="ARBA00022517"/>
    </source>
</evidence>
<evidence type="ECO:0000256" key="3">
    <source>
        <dbReference type="ARBA" id="ARBA00022722"/>
    </source>
</evidence>
<dbReference type="NCBIfam" id="TIGR00043">
    <property type="entry name" value="rRNA maturation RNase YbeY"/>
    <property type="match status" value="1"/>
</dbReference>
<dbReference type="KEGG" id="mmob:F6R98_14675"/>
<dbReference type="GO" id="GO:0005737">
    <property type="term" value="C:cytoplasm"/>
    <property type="evidence" value="ECO:0007669"/>
    <property type="project" value="UniProtKB-SubCell"/>
</dbReference>
<evidence type="ECO:0000256" key="8">
    <source>
        <dbReference type="HAMAP-Rule" id="MF_00009"/>
    </source>
</evidence>
<keyword evidence="6 8" id="KW-0378">Hydrolase</keyword>
<dbReference type="RefSeq" id="WP_153251082.1">
    <property type="nucleotide sequence ID" value="NZ_CP044205.1"/>
</dbReference>
<evidence type="ECO:0000256" key="4">
    <source>
        <dbReference type="ARBA" id="ARBA00022723"/>
    </source>
</evidence>
<protein>
    <recommendedName>
        <fullName evidence="8">Endoribonuclease YbeY</fullName>
        <ecNumber evidence="8">3.1.-.-</ecNumber>
    </recommendedName>
</protein>
<dbReference type="InterPro" id="IPR020549">
    <property type="entry name" value="YbeY_CS"/>
</dbReference>
<dbReference type="Proteomes" id="UP000325755">
    <property type="component" value="Chromosome"/>
</dbReference>
<dbReference type="GO" id="GO:0004222">
    <property type="term" value="F:metalloendopeptidase activity"/>
    <property type="evidence" value="ECO:0007669"/>
    <property type="project" value="InterPro"/>
</dbReference>
<evidence type="ECO:0000313" key="9">
    <source>
        <dbReference type="EMBL" id="QFY45130.1"/>
    </source>
</evidence>
<gene>
    <name evidence="8 9" type="primary">ybeY</name>
    <name evidence="9" type="ORF">F6R98_14675</name>
</gene>
<dbReference type="PANTHER" id="PTHR46986">
    <property type="entry name" value="ENDORIBONUCLEASE YBEY, CHLOROPLASTIC"/>
    <property type="match status" value="1"/>
</dbReference>
<dbReference type="HAMAP" id="MF_00009">
    <property type="entry name" value="Endoribonucl_YbeY"/>
    <property type="match status" value="1"/>
</dbReference>
<reference evidence="9 10" key="1">
    <citation type="submission" date="2019-09" db="EMBL/GenBank/DDBJ databases">
        <title>Ecophysiology of the spiral-shaped methanotroph Methylospira mobilis as revealed by the complete genome sequence.</title>
        <authorList>
            <person name="Oshkin I.Y."/>
            <person name="Dedysh S.N."/>
            <person name="Miroshnikov K."/>
            <person name="Danilova O.V."/>
            <person name="Hakobyan A."/>
            <person name="Liesack W."/>
        </authorList>
    </citation>
    <scope>NUCLEOTIDE SEQUENCE [LARGE SCALE GENOMIC DNA]</scope>
    <source>
        <strain evidence="9 10">Shm1</strain>
    </source>
</reference>
<feature type="binding site" evidence="8">
    <location>
        <position position="115"/>
    </location>
    <ligand>
        <name>Zn(2+)</name>
        <dbReference type="ChEBI" id="CHEBI:29105"/>
        <note>catalytic</note>
    </ligand>
</feature>
<proteinExistence type="inferred from homology"/>
<dbReference type="AlphaFoldDB" id="A0A5Q0BN08"/>
<keyword evidence="8" id="KW-0963">Cytoplasm</keyword>
<organism evidence="9 10">
    <name type="scientific">Candidatus Methylospira mobilis</name>
    <dbReference type="NCBI Taxonomy" id="1808979"/>
    <lineage>
        <taxon>Bacteria</taxon>
        <taxon>Pseudomonadati</taxon>
        <taxon>Pseudomonadota</taxon>
        <taxon>Gammaproteobacteria</taxon>
        <taxon>Methylococcales</taxon>
        <taxon>Methylococcaceae</taxon>
        <taxon>Candidatus Methylospira</taxon>
    </lineage>
</organism>
<name>A0A5Q0BN08_9GAMM</name>
<dbReference type="FunCoup" id="A0A5Q0BN08">
    <property type="interactions" value="259"/>
</dbReference>
<keyword evidence="2 8" id="KW-0690">Ribosome biogenesis</keyword>
<dbReference type="InParanoid" id="A0A5Q0BN08"/>
<evidence type="ECO:0000256" key="1">
    <source>
        <dbReference type="ARBA" id="ARBA00010875"/>
    </source>
</evidence>
<comment type="function">
    <text evidence="8">Single strand-specific metallo-endoribonuclease involved in late-stage 70S ribosome quality control and in maturation of the 3' terminus of the 16S rRNA.</text>
</comment>
<feature type="binding site" evidence="8">
    <location>
        <position position="111"/>
    </location>
    <ligand>
        <name>Zn(2+)</name>
        <dbReference type="ChEBI" id="CHEBI:29105"/>
        <note>catalytic</note>
    </ligand>
</feature>
<evidence type="ECO:0000256" key="7">
    <source>
        <dbReference type="ARBA" id="ARBA00022833"/>
    </source>
</evidence>
<feature type="binding site" evidence="8">
    <location>
        <position position="121"/>
    </location>
    <ligand>
        <name>Zn(2+)</name>
        <dbReference type="ChEBI" id="CHEBI:29105"/>
        <note>catalytic</note>
    </ligand>
</feature>
<dbReference type="Pfam" id="PF02130">
    <property type="entry name" value="YbeY"/>
    <property type="match status" value="1"/>
</dbReference>
<keyword evidence="8" id="KW-0698">rRNA processing</keyword>
<dbReference type="EMBL" id="CP044205">
    <property type="protein sequence ID" value="QFY45130.1"/>
    <property type="molecule type" value="Genomic_DNA"/>
</dbReference>
<evidence type="ECO:0000256" key="5">
    <source>
        <dbReference type="ARBA" id="ARBA00022759"/>
    </source>
</evidence>
<keyword evidence="5 8" id="KW-0255">Endonuclease</keyword>
<comment type="subcellular location">
    <subcellularLocation>
        <location evidence="8">Cytoplasm</location>
    </subcellularLocation>
</comment>
<dbReference type="OrthoDB" id="9807740at2"/>
<dbReference type="GO" id="GO:0004521">
    <property type="term" value="F:RNA endonuclease activity"/>
    <property type="evidence" value="ECO:0007669"/>
    <property type="project" value="UniProtKB-UniRule"/>
</dbReference>
<comment type="similarity">
    <text evidence="1 8">Belongs to the endoribonuclease YbeY family.</text>
</comment>
<keyword evidence="7 8" id="KW-0862">Zinc</keyword>